<reference evidence="3" key="1">
    <citation type="submission" date="2016-10" db="EMBL/GenBank/DDBJ databases">
        <title>Draft Genome Sequence of Nocardioides luteus Strain BAFB, an Alkane-Degrading Bacterium Isolated from JP-7 Polluted Soil.</title>
        <authorList>
            <person name="Brown L."/>
            <person name="Ruiz O.N."/>
            <person name="Gunasekera T."/>
        </authorList>
    </citation>
    <scope>NUCLEOTIDE SEQUENCE [LARGE SCALE GENOMIC DNA]</scope>
    <source>
        <strain evidence="3">BAFB</strain>
    </source>
</reference>
<keyword evidence="2 3" id="KW-0808">Transferase</keyword>
<evidence type="ECO:0000256" key="1">
    <source>
        <dbReference type="ARBA" id="ARBA00022676"/>
    </source>
</evidence>
<sequence>MRTLVVRLDSMGDVLLAGPAVRAMAATSDHVTMLCGPRGREAAELLPGVDEVLCWEAPWILADPPPVDPDDVELLRKRLETGLFDRAVILTSFHQSPLPTALVARLAGIGRIGAVSTDYPGSLLDHRVRVEEDIPEPERALAVATACGGRLPAGDDGRLAVRAAHRPPPVDPPYVVLHPGTSAPARAWPAQHFRDLGDQLGLLGLGVVVTGGPEEQPLTAYVAGETGTDLGGSLGLDELAGVLAQAEAVVVGNTGPAHLAAAVGTAVVSLYAPTISAERWAPYGVDRVLLGDQNAACRDTRARECPVPGHPCLTEVTPDDVLTALGTLGVRPSETVGRSR</sequence>
<dbReference type="GO" id="GO:0009244">
    <property type="term" value="P:lipopolysaccharide core region biosynthetic process"/>
    <property type="evidence" value="ECO:0007669"/>
    <property type="project" value="TreeGrafter"/>
</dbReference>
<dbReference type="Proteomes" id="UP000033772">
    <property type="component" value="Unassembled WGS sequence"/>
</dbReference>
<dbReference type="PANTHER" id="PTHR30160">
    <property type="entry name" value="TETRAACYLDISACCHARIDE 4'-KINASE-RELATED"/>
    <property type="match status" value="1"/>
</dbReference>
<organism evidence="3 4">
    <name type="scientific">Nocardioides luteus</name>
    <dbReference type="NCBI Taxonomy" id="1844"/>
    <lineage>
        <taxon>Bacteria</taxon>
        <taxon>Bacillati</taxon>
        <taxon>Actinomycetota</taxon>
        <taxon>Actinomycetes</taxon>
        <taxon>Propionibacteriales</taxon>
        <taxon>Nocardioidaceae</taxon>
        <taxon>Nocardioides</taxon>
    </lineage>
</organism>
<dbReference type="Gene3D" id="3.40.50.2000">
    <property type="entry name" value="Glycogen Phosphorylase B"/>
    <property type="match status" value="2"/>
</dbReference>
<dbReference type="STRING" id="1844.UG56_006900"/>
<proteinExistence type="predicted"/>
<dbReference type="PANTHER" id="PTHR30160:SF1">
    <property type="entry name" value="LIPOPOLYSACCHARIDE 1,2-N-ACETYLGLUCOSAMINETRANSFERASE-RELATED"/>
    <property type="match status" value="1"/>
</dbReference>
<dbReference type="CDD" id="cd03789">
    <property type="entry name" value="GT9_LPS_heptosyltransferase"/>
    <property type="match status" value="1"/>
</dbReference>
<dbReference type="SUPFAM" id="SSF53756">
    <property type="entry name" value="UDP-Glycosyltransferase/glycogen phosphorylase"/>
    <property type="match status" value="1"/>
</dbReference>
<dbReference type="GO" id="GO:0008713">
    <property type="term" value="F:ADP-heptose-lipopolysaccharide heptosyltransferase activity"/>
    <property type="evidence" value="ECO:0007669"/>
    <property type="project" value="TreeGrafter"/>
</dbReference>
<protein>
    <submittedName>
        <fullName evidence="3">Glycosyl transferase</fullName>
    </submittedName>
</protein>
<dbReference type="InterPro" id="IPR002201">
    <property type="entry name" value="Glyco_trans_9"/>
</dbReference>
<keyword evidence="4" id="KW-1185">Reference proteome</keyword>
<evidence type="ECO:0000313" key="3">
    <source>
        <dbReference type="EMBL" id="OIJ27552.1"/>
    </source>
</evidence>
<dbReference type="EMBL" id="JZDQ02000008">
    <property type="protein sequence ID" value="OIJ27552.1"/>
    <property type="molecule type" value="Genomic_DNA"/>
</dbReference>
<dbReference type="OrthoDB" id="9783989at2"/>
<dbReference type="RefSeq" id="WP_071326946.1">
    <property type="nucleotide sequence ID" value="NZ_JZDQ02000008.1"/>
</dbReference>
<dbReference type="Pfam" id="PF01075">
    <property type="entry name" value="Glyco_transf_9"/>
    <property type="match status" value="1"/>
</dbReference>
<comment type="caution">
    <text evidence="3">The sequence shown here is derived from an EMBL/GenBank/DDBJ whole genome shotgun (WGS) entry which is preliminary data.</text>
</comment>
<evidence type="ECO:0000256" key="2">
    <source>
        <dbReference type="ARBA" id="ARBA00022679"/>
    </source>
</evidence>
<gene>
    <name evidence="3" type="ORF">UG56_006900</name>
</gene>
<evidence type="ECO:0000313" key="4">
    <source>
        <dbReference type="Proteomes" id="UP000033772"/>
    </source>
</evidence>
<dbReference type="InterPro" id="IPR051199">
    <property type="entry name" value="LPS_LOS_Heptosyltrfase"/>
</dbReference>
<accession>A0A1J4NA77</accession>
<name>A0A1J4NA77_9ACTN</name>
<keyword evidence="1" id="KW-0328">Glycosyltransferase</keyword>
<dbReference type="GO" id="GO:0005829">
    <property type="term" value="C:cytosol"/>
    <property type="evidence" value="ECO:0007669"/>
    <property type="project" value="TreeGrafter"/>
</dbReference>
<dbReference type="AlphaFoldDB" id="A0A1J4NA77"/>